<dbReference type="AlphaFoldDB" id="A0AAW1WU18"/>
<evidence type="ECO:0000313" key="1">
    <source>
        <dbReference type="EMBL" id="KAK9928239.1"/>
    </source>
</evidence>
<gene>
    <name evidence="1" type="ORF">M0R45_025385</name>
</gene>
<keyword evidence="2" id="KW-1185">Reference proteome</keyword>
<evidence type="ECO:0000313" key="2">
    <source>
        <dbReference type="Proteomes" id="UP001457282"/>
    </source>
</evidence>
<dbReference type="EMBL" id="JBEDUW010000005">
    <property type="protein sequence ID" value="KAK9928239.1"/>
    <property type="molecule type" value="Genomic_DNA"/>
</dbReference>
<comment type="caution">
    <text evidence="1">The sequence shown here is derived from an EMBL/GenBank/DDBJ whole genome shotgun (WGS) entry which is preliminary data.</text>
</comment>
<name>A0AAW1WU18_RUBAR</name>
<organism evidence="1 2">
    <name type="scientific">Rubus argutus</name>
    <name type="common">Southern blackberry</name>
    <dbReference type="NCBI Taxonomy" id="59490"/>
    <lineage>
        <taxon>Eukaryota</taxon>
        <taxon>Viridiplantae</taxon>
        <taxon>Streptophyta</taxon>
        <taxon>Embryophyta</taxon>
        <taxon>Tracheophyta</taxon>
        <taxon>Spermatophyta</taxon>
        <taxon>Magnoliopsida</taxon>
        <taxon>eudicotyledons</taxon>
        <taxon>Gunneridae</taxon>
        <taxon>Pentapetalae</taxon>
        <taxon>rosids</taxon>
        <taxon>fabids</taxon>
        <taxon>Rosales</taxon>
        <taxon>Rosaceae</taxon>
        <taxon>Rosoideae</taxon>
        <taxon>Rosoideae incertae sedis</taxon>
        <taxon>Rubus</taxon>
    </lineage>
</organism>
<reference evidence="1 2" key="1">
    <citation type="journal article" date="2023" name="G3 (Bethesda)">
        <title>A chromosome-length genome assembly and annotation of blackberry (Rubus argutus, cv. 'Hillquist').</title>
        <authorList>
            <person name="Bruna T."/>
            <person name="Aryal R."/>
            <person name="Dudchenko O."/>
            <person name="Sargent D.J."/>
            <person name="Mead D."/>
            <person name="Buti M."/>
            <person name="Cavallini A."/>
            <person name="Hytonen T."/>
            <person name="Andres J."/>
            <person name="Pham M."/>
            <person name="Weisz D."/>
            <person name="Mascagni F."/>
            <person name="Usai G."/>
            <person name="Natali L."/>
            <person name="Bassil N."/>
            <person name="Fernandez G.E."/>
            <person name="Lomsadze A."/>
            <person name="Armour M."/>
            <person name="Olukolu B."/>
            <person name="Poorten T."/>
            <person name="Britton C."/>
            <person name="Davik J."/>
            <person name="Ashrafi H."/>
            <person name="Aiden E.L."/>
            <person name="Borodovsky M."/>
            <person name="Worthington M."/>
        </authorList>
    </citation>
    <scope>NUCLEOTIDE SEQUENCE [LARGE SCALE GENOMIC DNA]</scope>
    <source>
        <strain evidence="1">PI 553951</strain>
    </source>
</reference>
<proteinExistence type="predicted"/>
<protein>
    <submittedName>
        <fullName evidence="1">Uncharacterized protein</fullName>
    </submittedName>
</protein>
<dbReference type="Proteomes" id="UP001457282">
    <property type="component" value="Unassembled WGS sequence"/>
</dbReference>
<sequence>MGWKVHEFVGTTIGLDVGPSAARAVAMEVLSSAAAANKARVTGVGDGFPVFSAGASFHLKSGVGPSIGLSLFFKVKGFSAQAFATIPKGPFGSSASGF</sequence>
<accession>A0AAW1WU18</accession>